<dbReference type="EMBL" id="CM046398">
    <property type="protein sequence ID" value="KAI8530531.1"/>
    <property type="molecule type" value="Genomic_DNA"/>
</dbReference>
<reference evidence="1" key="1">
    <citation type="submission" date="2022-02" db="EMBL/GenBank/DDBJ databases">
        <title>Plant Genome Project.</title>
        <authorList>
            <person name="Zhang R.-G."/>
        </authorList>
    </citation>
    <scope>NUCLEOTIDE SEQUENCE</scope>
    <source>
        <strain evidence="1">AT1</strain>
    </source>
</reference>
<evidence type="ECO:0000313" key="1">
    <source>
        <dbReference type="EMBL" id="KAI8530531.1"/>
    </source>
</evidence>
<evidence type="ECO:0000313" key="2">
    <source>
        <dbReference type="Proteomes" id="UP001062846"/>
    </source>
</evidence>
<keyword evidence="2" id="KW-1185">Reference proteome</keyword>
<accession>A0ACC0LP87</accession>
<protein>
    <submittedName>
        <fullName evidence="1">Uncharacterized protein</fullName>
    </submittedName>
</protein>
<sequence length="358" mass="40770">MQAFIAAANSQQPRQPTSEPPPRGPLVRSRDQLLDAFCRRHPPIFYGEANPSAAEAWIKQISKYLEVLNVTNAGDRIALATFQMQGEADHWWDLIKTTHNLTTMTWQMFENLFLEKYFPAPMKQAMAQEFMDLKQRTLTVTQYTARFEELARHATTVVPTDVAKARKFEWGLSHSIRTSVVSHEYPTYAQVVRCALMMERENSDSNSIWEAQKKNGLSFGGPIRNNNKGFDTSKPYAHPQQSNQPWKNPNQEQSKNHDQGGKCYHCNEEGHFKFACPRLNGSGSFRNGKQQALAKPISFENQQGGQNQSQTEWNQQLQPPRQNQNFGTGNGPVKPNQSFGGRIFALQGDYEEYDPRAI</sequence>
<organism evidence="1 2">
    <name type="scientific">Rhododendron molle</name>
    <name type="common">Chinese azalea</name>
    <name type="synonym">Azalea mollis</name>
    <dbReference type="NCBI Taxonomy" id="49168"/>
    <lineage>
        <taxon>Eukaryota</taxon>
        <taxon>Viridiplantae</taxon>
        <taxon>Streptophyta</taxon>
        <taxon>Embryophyta</taxon>
        <taxon>Tracheophyta</taxon>
        <taxon>Spermatophyta</taxon>
        <taxon>Magnoliopsida</taxon>
        <taxon>eudicotyledons</taxon>
        <taxon>Gunneridae</taxon>
        <taxon>Pentapetalae</taxon>
        <taxon>asterids</taxon>
        <taxon>Ericales</taxon>
        <taxon>Ericaceae</taxon>
        <taxon>Ericoideae</taxon>
        <taxon>Rhodoreae</taxon>
        <taxon>Rhododendron</taxon>
    </lineage>
</organism>
<dbReference type="Proteomes" id="UP001062846">
    <property type="component" value="Chromosome 11"/>
</dbReference>
<comment type="caution">
    <text evidence="1">The sequence shown here is derived from an EMBL/GenBank/DDBJ whole genome shotgun (WGS) entry which is preliminary data.</text>
</comment>
<proteinExistence type="predicted"/>
<name>A0ACC0LP87_RHOML</name>
<gene>
    <name evidence="1" type="ORF">RHMOL_Rhmol11G0066800</name>
</gene>